<dbReference type="Proteomes" id="UP000433071">
    <property type="component" value="Unassembled WGS sequence"/>
</dbReference>
<sequence>MPRAARSSVRSTRRARVGPAGLLVAALAIGVLAACGAPADGGGTGSGGDDLPDGLAVAVQQGRLDVPQGRLVVHLENTGEPVTVTSLSVSSPALEPGMDRDEPFDLGTGDAIDIRLDLTGSVCDGDPSAVSIDLRVVAADGTEREGSIEPDDPFDTMARIADADCLAESVAAVAAIELPERLRTMGTGADQRAWIDVTVAPVASGDGTLSIDGVTATTLIGNEEGQDWPLGIDVAAGDAPVEAALAVRPARCDAHALADDKRGTILPFTVATGDGREGRLEVASGAELKADLYRYYAERCGL</sequence>
<evidence type="ECO:0000313" key="3">
    <source>
        <dbReference type="Proteomes" id="UP000433071"/>
    </source>
</evidence>
<name>A0A6I3M742_9MICO</name>
<organism evidence="2 3">
    <name type="scientific">Agromyces bracchium</name>
    <dbReference type="NCBI Taxonomy" id="88376"/>
    <lineage>
        <taxon>Bacteria</taxon>
        <taxon>Bacillati</taxon>
        <taxon>Actinomycetota</taxon>
        <taxon>Actinomycetes</taxon>
        <taxon>Micrococcales</taxon>
        <taxon>Microbacteriaceae</taxon>
        <taxon>Agromyces</taxon>
    </lineage>
</organism>
<dbReference type="PROSITE" id="PS51257">
    <property type="entry name" value="PROKAR_LIPOPROTEIN"/>
    <property type="match status" value="1"/>
</dbReference>
<dbReference type="RefSeq" id="WP_155051618.1">
    <property type="nucleotide sequence ID" value="NZ_BAAAIB010000007.1"/>
</dbReference>
<dbReference type="AlphaFoldDB" id="A0A6I3M742"/>
<evidence type="ECO:0000313" key="2">
    <source>
        <dbReference type="EMBL" id="MTH68558.1"/>
    </source>
</evidence>
<feature type="signal peptide" evidence="1">
    <location>
        <begin position="1"/>
        <end position="33"/>
    </location>
</feature>
<evidence type="ECO:0000256" key="1">
    <source>
        <dbReference type="SAM" id="SignalP"/>
    </source>
</evidence>
<keyword evidence="1" id="KW-0732">Signal</keyword>
<gene>
    <name evidence="2" type="ORF">GJ743_09270</name>
</gene>
<keyword evidence="3" id="KW-1185">Reference proteome</keyword>
<dbReference type="OrthoDB" id="3784033at2"/>
<accession>A0A6I3M742</accession>
<protein>
    <submittedName>
        <fullName evidence="2">Uncharacterized protein</fullName>
    </submittedName>
</protein>
<dbReference type="EMBL" id="WMLB01000022">
    <property type="protein sequence ID" value="MTH68558.1"/>
    <property type="molecule type" value="Genomic_DNA"/>
</dbReference>
<proteinExistence type="predicted"/>
<reference evidence="2 3" key="1">
    <citation type="submission" date="2019-11" db="EMBL/GenBank/DDBJ databases">
        <title>Agromyces kandeliae sp. nov., isolated from mangrove soil.</title>
        <authorList>
            <person name="Wang R."/>
        </authorList>
    </citation>
    <scope>NUCLEOTIDE SEQUENCE [LARGE SCALE GENOMIC DNA]</scope>
    <source>
        <strain evidence="2 3">JCM 11433</strain>
    </source>
</reference>
<feature type="chain" id="PRO_5038774010" evidence="1">
    <location>
        <begin position="34"/>
        <end position="302"/>
    </location>
</feature>
<comment type="caution">
    <text evidence="2">The sequence shown here is derived from an EMBL/GenBank/DDBJ whole genome shotgun (WGS) entry which is preliminary data.</text>
</comment>